<evidence type="ECO:0000313" key="2">
    <source>
        <dbReference type="EMBL" id="OIN95895.1"/>
    </source>
</evidence>
<dbReference type="EMBL" id="MNUO01000123">
    <property type="protein sequence ID" value="OIN95895.1"/>
    <property type="molecule type" value="Genomic_DNA"/>
</dbReference>
<keyword evidence="1" id="KW-1133">Transmembrane helix</keyword>
<dbReference type="PANTHER" id="PTHR31303">
    <property type="entry name" value="CTP-DEPENDENT DIACYLGLYCEROL KINASE 1"/>
    <property type="match status" value="1"/>
</dbReference>
<dbReference type="Proteomes" id="UP000182278">
    <property type="component" value="Unassembled WGS sequence"/>
</dbReference>
<keyword evidence="1" id="KW-0472">Membrane</keyword>
<comment type="caution">
    <text evidence="2">The sequence shown here is derived from an EMBL/GenBank/DDBJ whole genome shotgun (WGS) entry which is preliminary data.</text>
</comment>
<evidence type="ECO:0000256" key="1">
    <source>
        <dbReference type="SAM" id="Phobius"/>
    </source>
</evidence>
<feature type="transmembrane region" description="Helical" evidence="1">
    <location>
        <begin position="30"/>
        <end position="49"/>
    </location>
</feature>
<dbReference type="STRING" id="1817893.AUJ66_08025"/>
<feature type="transmembrane region" description="Helical" evidence="1">
    <location>
        <begin position="154"/>
        <end position="172"/>
    </location>
</feature>
<gene>
    <name evidence="2" type="ORF">AUJ66_08025</name>
</gene>
<organism evidence="2 3">
    <name type="scientific">Candidatus Desantisbacteria bacterium CG1_02_38_46</name>
    <dbReference type="NCBI Taxonomy" id="1817893"/>
    <lineage>
        <taxon>Bacteria</taxon>
        <taxon>Candidatus Desantisiibacteriota</taxon>
    </lineage>
</organism>
<dbReference type="PANTHER" id="PTHR31303:SF1">
    <property type="entry name" value="CTP-DEPENDENT DIACYLGLYCEROL KINASE 1"/>
    <property type="match status" value="1"/>
</dbReference>
<keyword evidence="1" id="KW-0812">Transmembrane</keyword>
<name>A0A1J4S9A8_9BACT</name>
<feature type="transmembrane region" description="Helical" evidence="1">
    <location>
        <begin position="9"/>
        <end position="24"/>
    </location>
</feature>
<protein>
    <recommendedName>
        <fullName evidence="4">Dolichol kinase</fullName>
    </recommendedName>
</protein>
<sequence>MKQLIRRKLFRMLALFYPFIYFNYTQEQTIYVSAVIAVVAMVIESARFYSHRAEAVAEKIFSPVGKGEEVERISGITYMTLGALFCVIFFPRFIAVPVLLCAIFGDAISSIVGAKYNYVKLFRSKSLEGTLVCFAICIIMNLLLLRTALVSQGLTLSLALIISLTTTLFDILPLPIDDNLSTPLATGFVAQLLIYFPG</sequence>
<feature type="transmembrane region" description="Helical" evidence="1">
    <location>
        <begin position="130"/>
        <end position="148"/>
    </location>
</feature>
<accession>A0A1J4S9A8</accession>
<dbReference type="GO" id="GO:0004143">
    <property type="term" value="F:ATP-dependent diacylglycerol kinase activity"/>
    <property type="evidence" value="ECO:0007669"/>
    <property type="project" value="InterPro"/>
</dbReference>
<dbReference type="InterPro" id="IPR037997">
    <property type="entry name" value="Dgk1-like"/>
</dbReference>
<dbReference type="AlphaFoldDB" id="A0A1J4S9A8"/>
<evidence type="ECO:0000313" key="3">
    <source>
        <dbReference type="Proteomes" id="UP000182278"/>
    </source>
</evidence>
<evidence type="ECO:0008006" key="4">
    <source>
        <dbReference type="Google" id="ProtNLM"/>
    </source>
</evidence>
<reference evidence="2 3" key="1">
    <citation type="journal article" date="2016" name="Environ. Microbiol.">
        <title>Genomic resolution of a cold subsurface aquifer community provides metabolic insights for novel microbes adapted to high CO concentrations.</title>
        <authorList>
            <person name="Probst A.J."/>
            <person name="Castelle C.J."/>
            <person name="Singh A."/>
            <person name="Brown C.T."/>
            <person name="Anantharaman K."/>
            <person name="Sharon I."/>
            <person name="Hug L.A."/>
            <person name="Burstein D."/>
            <person name="Emerson J.B."/>
            <person name="Thomas B.C."/>
            <person name="Banfield J.F."/>
        </authorList>
    </citation>
    <scope>NUCLEOTIDE SEQUENCE [LARGE SCALE GENOMIC DNA]</scope>
    <source>
        <strain evidence="2">CG1_02_38_46</strain>
    </source>
</reference>
<proteinExistence type="predicted"/>